<evidence type="ECO:0000256" key="2">
    <source>
        <dbReference type="ARBA" id="ARBA00022676"/>
    </source>
</evidence>
<comment type="caution">
    <text evidence="5">The sequence shown here is derived from an EMBL/GenBank/DDBJ whole genome shotgun (WGS) entry which is preliminary data.</text>
</comment>
<dbReference type="RefSeq" id="WP_329918941.1">
    <property type="nucleotide sequence ID" value="NZ_BAAATU010000028.1"/>
</dbReference>
<organism evidence="5 6">
    <name type="scientific">Streptomyces pulveraceus</name>
    <dbReference type="NCBI Taxonomy" id="68258"/>
    <lineage>
        <taxon>Bacteria</taxon>
        <taxon>Bacillati</taxon>
        <taxon>Actinomycetota</taxon>
        <taxon>Actinomycetes</taxon>
        <taxon>Kitasatosporales</taxon>
        <taxon>Streptomycetaceae</taxon>
        <taxon>Streptomyces</taxon>
    </lineage>
</organism>
<dbReference type="InterPro" id="IPR001173">
    <property type="entry name" value="Glyco_trans_2-like"/>
</dbReference>
<dbReference type="Gene3D" id="3.90.550.10">
    <property type="entry name" value="Spore Coat Polysaccharide Biosynthesis Protein SpsA, Chain A"/>
    <property type="match status" value="1"/>
</dbReference>
<evidence type="ECO:0000313" key="5">
    <source>
        <dbReference type="EMBL" id="MFC5913713.1"/>
    </source>
</evidence>
<evidence type="ECO:0000256" key="1">
    <source>
        <dbReference type="ARBA" id="ARBA00006739"/>
    </source>
</evidence>
<dbReference type="EMBL" id="JBHSPU010000010">
    <property type="protein sequence ID" value="MFC5913713.1"/>
    <property type="molecule type" value="Genomic_DNA"/>
</dbReference>
<dbReference type="PANTHER" id="PTHR43398">
    <property type="entry name" value="DOLICHOL-PHOSPHATE MANNOSYLTRANSFERASE SUBUNIT 1"/>
    <property type="match status" value="1"/>
</dbReference>
<keyword evidence="3" id="KW-0808">Transferase</keyword>
<feature type="domain" description="Glycosyltransferase 2-like" evidence="4">
    <location>
        <begin position="17"/>
        <end position="179"/>
    </location>
</feature>
<protein>
    <submittedName>
        <fullName evidence="5">Polyprenol monophosphomannose synthase</fullName>
    </submittedName>
</protein>
<evidence type="ECO:0000259" key="4">
    <source>
        <dbReference type="Pfam" id="PF00535"/>
    </source>
</evidence>
<dbReference type="InterPro" id="IPR039528">
    <property type="entry name" value="DPM1-like"/>
</dbReference>
<proteinExistence type="inferred from homology"/>
<dbReference type="SUPFAM" id="SSF53448">
    <property type="entry name" value="Nucleotide-diphospho-sugar transferases"/>
    <property type="match status" value="1"/>
</dbReference>
<dbReference type="Proteomes" id="UP001596200">
    <property type="component" value="Unassembled WGS sequence"/>
</dbReference>
<reference evidence="6" key="1">
    <citation type="journal article" date="2019" name="Int. J. Syst. Evol. Microbiol.">
        <title>The Global Catalogue of Microorganisms (GCM) 10K type strain sequencing project: providing services to taxonomists for standard genome sequencing and annotation.</title>
        <authorList>
            <consortium name="The Broad Institute Genomics Platform"/>
            <consortium name="The Broad Institute Genome Sequencing Center for Infectious Disease"/>
            <person name="Wu L."/>
            <person name="Ma J."/>
        </authorList>
    </citation>
    <scope>NUCLEOTIDE SEQUENCE [LARGE SCALE GENOMIC DNA]</scope>
    <source>
        <strain evidence="6">JCM 4147</strain>
    </source>
</reference>
<keyword evidence="6" id="KW-1185">Reference proteome</keyword>
<dbReference type="Pfam" id="PF00535">
    <property type="entry name" value="Glycos_transf_2"/>
    <property type="match status" value="1"/>
</dbReference>
<dbReference type="CDD" id="cd06442">
    <property type="entry name" value="DPM1_like"/>
    <property type="match status" value="1"/>
</dbReference>
<evidence type="ECO:0000256" key="3">
    <source>
        <dbReference type="ARBA" id="ARBA00022679"/>
    </source>
</evidence>
<comment type="similarity">
    <text evidence="1">Belongs to the glycosyltransferase 2 family.</text>
</comment>
<dbReference type="PANTHER" id="PTHR43398:SF1">
    <property type="entry name" value="DOLICHOL-PHOSPHATE MANNOSYLTRANSFERASE SUBUNIT 1"/>
    <property type="match status" value="1"/>
</dbReference>
<sequence length="255" mass="27747">MNDGGQRRYGPLGRILVIIPTYNEAENIKPIVSRVRAAVPEADILVADDNSPDGTGKIADEIAAGDGQVQVLHRKGKEGLGAAYLAGFHWGTEHGYGVLVEMDADGSHQPEELPRLLTALKGADLVLGSRWVPGGRVVNWPKSREMISRGGSTYSRLLLGLRTRDVTGGYRAFRAETLEGLGLDQVASQGYCFQVDLARRAVEAGYHVVEVPITFVDREVGDSKMSRDILVEALWRVTSWGVASRTNRVLGRKAI</sequence>
<accession>A0ABW1GHI0</accession>
<name>A0ABW1GHI0_9ACTN</name>
<dbReference type="InterPro" id="IPR029044">
    <property type="entry name" value="Nucleotide-diphossugar_trans"/>
</dbReference>
<evidence type="ECO:0000313" key="6">
    <source>
        <dbReference type="Proteomes" id="UP001596200"/>
    </source>
</evidence>
<gene>
    <name evidence="5" type="ORF">ACFP1B_09800</name>
</gene>
<keyword evidence="2" id="KW-0328">Glycosyltransferase</keyword>